<protein>
    <submittedName>
        <fullName evidence="1">Uncharacterized protein</fullName>
    </submittedName>
</protein>
<sequence>MRKQRQQREGS</sequence>
<reference evidence="1" key="1">
    <citation type="submission" date="2020-05" db="UniProtKB">
        <authorList>
            <consortium name="EnsemblMetazoa"/>
        </authorList>
    </citation>
    <scope>IDENTIFICATION</scope>
    <source>
        <strain evidence="1">SANGQUA</strain>
    </source>
</reference>
<dbReference type="VEuPathDB" id="VectorBase:AQUA014301"/>
<dbReference type="EnsemblMetazoa" id="AQUA014301-RA">
    <property type="protein sequence ID" value="AQUA014301-PA"/>
    <property type="gene ID" value="AQUA014301"/>
</dbReference>
<evidence type="ECO:0000313" key="1">
    <source>
        <dbReference type="EnsemblMetazoa" id="AQUA014301-PA"/>
    </source>
</evidence>
<keyword evidence="2" id="KW-1185">Reference proteome</keyword>
<organism evidence="1 2">
    <name type="scientific">Anopheles quadriannulatus</name>
    <name type="common">Mosquito</name>
    <dbReference type="NCBI Taxonomy" id="34691"/>
    <lineage>
        <taxon>Eukaryota</taxon>
        <taxon>Metazoa</taxon>
        <taxon>Ecdysozoa</taxon>
        <taxon>Arthropoda</taxon>
        <taxon>Hexapoda</taxon>
        <taxon>Insecta</taxon>
        <taxon>Pterygota</taxon>
        <taxon>Neoptera</taxon>
        <taxon>Endopterygota</taxon>
        <taxon>Diptera</taxon>
        <taxon>Nematocera</taxon>
        <taxon>Culicoidea</taxon>
        <taxon>Culicidae</taxon>
        <taxon>Anophelinae</taxon>
        <taxon>Anopheles</taxon>
    </lineage>
</organism>
<accession>A0A182XR16</accession>
<dbReference type="Proteomes" id="UP000076407">
    <property type="component" value="Unassembled WGS sequence"/>
</dbReference>
<name>A0A182XR16_ANOQN</name>
<evidence type="ECO:0000313" key="2">
    <source>
        <dbReference type="Proteomes" id="UP000076407"/>
    </source>
</evidence>
<proteinExistence type="predicted"/>